<feature type="chain" id="PRO_5030971395" description="Tetratricopeptide repeat protein" evidence="3">
    <location>
        <begin position="29"/>
        <end position="1206"/>
    </location>
</feature>
<dbReference type="InterPro" id="IPR019734">
    <property type="entry name" value="TPR_rpt"/>
</dbReference>
<sequence>MRCFLTRAVPSLLMAPLLVAAIAVSAWAQDAVRIRAWQHSDFARIVFDWPVETGYTATISGSVLTVRFDRALQADLAAVRERLGDYITQAEIDAGGQEVRLTLTGPMTLGDFRNDNSIVVDLRKAAGQAVSTQQAAPTQQATAPQQAAQPAQPAATATAPLAGTLGIRVGEHPGYTRIVFDWPQAPGYTATKDGRALTVDFGRGATIDVAAFEQTLPAGIRVAQSTTTDAGLRLVLAVPDVAQIRHFPLEEKVVVDVLADDTVRNTAAAPLPVESVPPLAESQAAPQSSEPTPEPTSEPAAETPTSEPAPLTEEQQLAAQDRALAGALQSGQIEFREGLQPNLQVPPPPPDGEAAAQEAPQREAIPAPEASASEPPADETQVAEDAAAAQPAPQVEPAIPAQMEEVAPAGPALVTYNFQWTEDVGAAVFRRNDNIWIVFDEGAPLELSPLRTEGAPLIERLDQLPIGGATVLRLSVPDRRVNASARREGFNWVVEFRRNPQKPAVQALITADVTSEIGPHLVFPSERPGAALNVPDPEMGDTMRVATFLESGMGIDGLRRYPEFELLPTAQGVALIRLSDTVLLERNFDGFQVSAPDGLAISAVSPEAPVSSGPLLSSRRLFDLAGWMRGPAAEYSKQWESLFRSLAEVPDEKINAARIGVAGFLMAHDRGQEALGVLRVVEESDKQFMGRPENVALKGAASVLANRYPEARDLLADPRLDGFAEAAIWRGAALAEAGDYLAASDAFKPGDSLLSRYPYPVKGVLGLLRIDTAFANRDIRAADSWIKSLEQDRGELTRSQQAALDYQRGRLAIANTDFDLGEELFNDVMTSGDRKYAYRAELALISLGLRQGFMTDEEALERMERLRYAWRGDRSELHLLRRLGELYLDQPDYFEGLEVYRTAVKYFPGDPVADDLAGEMVDTFKTLFLDGGADDMDPLRSLALYEEFKELTPTGSDGDKIIENIADRLASLDLLTEAAAKLQELLSDEDRLPPGEERVRLSSKLALIYLLDDQPTKAEEALAAGRRGLELFDLDDRLEADRDRLLARAKFQQGEYDAAIKELAGDVSTEADLIRRDLYRKTENWQESAKVLQRLAGNPPTDPSEGVEGERGRYIIGWAVALFQNNDKEGLRDLVDIWGPTMANSSLSGVFDFITDPDQAPTGGDVLATVDQLIDSERFDAFLKAYRDRLFAPPEPPSAEVSASSS</sequence>
<gene>
    <name evidence="4" type="ORF">HH303_17570</name>
</gene>
<evidence type="ECO:0000313" key="4">
    <source>
        <dbReference type="EMBL" id="NMM46304.1"/>
    </source>
</evidence>
<reference evidence="4 5" key="1">
    <citation type="submission" date="2020-04" db="EMBL/GenBank/DDBJ databases">
        <title>Rhodospirillaceae bacterium KN72 isolated from deep sea.</title>
        <authorList>
            <person name="Zhang D.-C."/>
        </authorList>
    </citation>
    <scope>NUCLEOTIDE SEQUENCE [LARGE SCALE GENOMIC DNA]</scope>
    <source>
        <strain evidence="4 5">KN72</strain>
    </source>
</reference>
<evidence type="ECO:0000256" key="1">
    <source>
        <dbReference type="PROSITE-ProRule" id="PRU00339"/>
    </source>
</evidence>
<accession>A0A7Y0E318</accession>
<dbReference type="SUPFAM" id="SSF48452">
    <property type="entry name" value="TPR-like"/>
    <property type="match status" value="1"/>
</dbReference>
<feature type="region of interest" description="Disordered" evidence="2">
    <location>
        <begin position="340"/>
        <end position="394"/>
    </location>
</feature>
<dbReference type="InterPro" id="IPR011990">
    <property type="entry name" value="TPR-like_helical_dom_sf"/>
</dbReference>
<protein>
    <recommendedName>
        <fullName evidence="6">Tetratricopeptide repeat protein</fullName>
    </recommendedName>
</protein>
<name>A0A7Y0E318_9PROT</name>
<feature type="region of interest" description="Disordered" evidence="2">
    <location>
        <begin position="131"/>
        <end position="156"/>
    </location>
</feature>
<dbReference type="Proteomes" id="UP000539372">
    <property type="component" value="Unassembled WGS sequence"/>
</dbReference>
<dbReference type="Gene3D" id="1.25.40.10">
    <property type="entry name" value="Tetratricopeptide repeat domain"/>
    <property type="match status" value="2"/>
</dbReference>
<dbReference type="RefSeq" id="WP_169626666.1">
    <property type="nucleotide sequence ID" value="NZ_JABBNT010000005.1"/>
</dbReference>
<feature type="compositionally biased region" description="Low complexity" evidence="2">
    <location>
        <begin position="353"/>
        <end position="394"/>
    </location>
</feature>
<dbReference type="EMBL" id="JABBNT010000005">
    <property type="protein sequence ID" value="NMM46304.1"/>
    <property type="molecule type" value="Genomic_DNA"/>
</dbReference>
<feature type="compositionally biased region" description="Low complexity" evidence="2">
    <location>
        <begin position="132"/>
        <end position="156"/>
    </location>
</feature>
<evidence type="ECO:0000313" key="5">
    <source>
        <dbReference type="Proteomes" id="UP000539372"/>
    </source>
</evidence>
<evidence type="ECO:0008006" key="6">
    <source>
        <dbReference type="Google" id="ProtNLM"/>
    </source>
</evidence>
<feature type="region of interest" description="Disordered" evidence="2">
    <location>
        <begin position="269"/>
        <end position="311"/>
    </location>
</feature>
<keyword evidence="1" id="KW-0802">TPR repeat</keyword>
<proteinExistence type="predicted"/>
<keyword evidence="5" id="KW-1185">Reference proteome</keyword>
<feature type="signal peptide" evidence="3">
    <location>
        <begin position="1"/>
        <end position="28"/>
    </location>
</feature>
<dbReference type="PROSITE" id="PS50005">
    <property type="entry name" value="TPR"/>
    <property type="match status" value="1"/>
</dbReference>
<feature type="compositionally biased region" description="Low complexity" evidence="2">
    <location>
        <begin position="284"/>
        <end position="311"/>
    </location>
</feature>
<dbReference type="AlphaFoldDB" id="A0A7Y0E318"/>
<comment type="caution">
    <text evidence="4">The sequence shown here is derived from an EMBL/GenBank/DDBJ whole genome shotgun (WGS) entry which is preliminary data.</text>
</comment>
<evidence type="ECO:0000256" key="2">
    <source>
        <dbReference type="SAM" id="MobiDB-lite"/>
    </source>
</evidence>
<evidence type="ECO:0000256" key="3">
    <source>
        <dbReference type="SAM" id="SignalP"/>
    </source>
</evidence>
<organism evidence="4 5">
    <name type="scientific">Pacificispira spongiicola</name>
    <dbReference type="NCBI Taxonomy" id="2729598"/>
    <lineage>
        <taxon>Bacteria</taxon>
        <taxon>Pseudomonadati</taxon>
        <taxon>Pseudomonadota</taxon>
        <taxon>Alphaproteobacteria</taxon>
        <taxon>Rhodospirillales</taxon>
        <taxon>Rhodospirillaceae</taxon>
        <taxon>Pacificispira</taxon>
    </lineage>
</organism>
<keyword evidence="3" id="KW-0732">Signal</keyword>
<feature type="repeat" description="TPR" evidence="1">
    <location>
        <begin position="877"/>
        <end position="910"/>
    </location>
</feature>